<dbReference type="CDD" id="cd03046">
    <property type="entry name" value="GST_N_GTT1_like"/>
    <property type="match status" value="1"/>
</dbReference>
<evidence type="ECO:0000313" key="3">
    <source>
        <dbReference type="EMBL" id="ASR51378.1"/>
    </source>
</evidence>
<organism evidence="3 4">
    <name type="scientific">Blastomonas fulva</name>
    <dbReference type="NCBI Taxonomy" id="1550728"/>
    <lineage>
        <taxon>Bacteria</taxon>
        <taxon>Pseudomonadati</taxon>
        <taxon>Pseudomonadota</taxon>
        <taxon>Alphaproteobacteria</taxon>
        <taxon>Sphingomonadales</taxon>
        <taxon>Sphingomonadaceae</taxon>
        <taxon>Blastomonas</taxon>
    </lineage>
</organism>
<feature type="domain" description="GST N-terminal" evidence="1">
    <location>
        <begin position="1"/>
        <end position="92"/>
    </location>
</feature>
<evidence type="ECO:0000259" key="2">
    <source>
        <dbReference type="PROSITE" id="PS50405"/>
    </source>
</evidence>
<proteinExistence type="predicted"/>
<dbReference type="SFLD" id="SFLDG00358">
    <property type="entry name" value="Main_(cytGST)"/>
    <property type="match status" value="1"/>
</dbReference>
<dbReference type="InterPro" id="IPR036282">
    <property type="entry name" value="Glutathione-S-Trfase_C_sf"/>
</dbReference>
<dbReference type="CDD" id="cd03207">
    <property type="entry name" value="GST_C_8"/>
    <property type="match status" value="1"/>
</dbReference>
<keyword evidence="4" id="KW-1185">Reference proteome</keyword>
<dbReference type="EMBL" id="CP020083">
    <property type="protein sequence ID" value="ASR51378.1"/>
    <property type="molecule type" value="Genomic_DNA"/>
</dbReference>
<dbReference type="Pfam" id="PF02798">
    <property type="entry name" value="GST_N"/>
    <property type="match status" value="1"/>
</dbReference>
<dbReference type="RefSeq" id="WP_117352071.1">
    <property type="nucleotide sequence ID" value="NZ_CP020083.1"/>
</dbReference>
<dbReference type="Gene3D" id="1.20.1050.10">
    <property type="match status" value="1"/>
</dbReference>
<evidence type="ECO:0000313" key="4">
    <source>
        <dbReference type="Proteomes" id="UP000258016"/>
    </source>
</evidence>
<dbReference type="SUPFAM" id="SSF52833">
    <property type="entry name" value="Thioredoxin-like"/>
    <property type="match status" value="1"/>
</dbReference>
<dbReference type="GeneID" id="303485470"/>
<feature type="domain" description="GST C-terminal" evidence="2">
    <location>
        <begin position="95"/>
        <end position="220"/>
    </location>
</feature>
<dbReference type="InterPro" id="IPR010987">
    <property type="entry name" value="Glutathione-S-Trfase_C-like"/>
</dbReference>
<dbReference type="PROSITE" id="PS50404">
    <property type="entry name" value="GST_NTER"/>
    <property type="match status" value="1"/>
</dbReference>
<dbReference type="Gene3D" id="3.40.30.10">
    <property type="entry name" value="Glutaredoxin"/>
    <property type="match status" value="1"/>
</dbReference>
<dbReference type="PANTHER" id="PTHR44051">
    <property type="entry name" value="GLUTATHIONE S-TRANSFERASE-RELATED"/>
    <property type="match status" value="1"/>
</dbReference>
<protein>
    <submittedName>
        <fullName evidence="3">Glutathione S-transferase</fullName>
    </submittedName>
</protein>
<accession>A0ABN5B332</accession>
<gene>
    <name evidence="3" type="ORF">B5J99_07795</name>
</gene>
<dbReference type="InterPro" id="IPR036249">
    <property type="entry name" value="Thioredoxin-like_sf"/>
</dbReference>
<sequence length="229" mass="25186">MAVDPQASLVITAFDWVPDFARGFVRDLRPRWACEEIGLAYAERLISAVKRPAEHFRDQPWGQVPVIDDAGIRLFESGAILLHLGERHPDLLPVDPQLRADTLSWLFAAFNSVEPMMFELGTVTLFAAGEPWAELRRPSLMAFIGGRLDRLATALGDREWLTGQFSIADIAMVTVLREAQDTDLLTERPVLAAYLARATARPAFGRALAAQLAAFGDGPPSPTQHGETP</sequence>
<evidence type="ECO:0000259" key="1">
    <source>
        <dbReference type="PROSITE" id="PS50404"/>
    </source>
</evidence>
<dbReference type="Proteomes" id="UP000258016">
    <property type="component" value="Chromosome"/>
</dbReference>
<dbReference type="SUPFAM" id="SSF47616">
    <property type="entry name" value="GST C-terminal domain-like"/>
    <property type="match status" value="1"/>
</dbReference>
<dbReference type="SFLD" id="SFLDS00019">
    <property type="entry name" value="Glutathione_Transferase_(cytos"/>
    <property type="match status" value="1"/>
</dbReference>
<dbReference type="InterPro" id="IPR004045">
    <property type="entry name" value="Glutathione_S-Trfase_N"/>
</dbReference>
<name>A0ABN5B332_9SPHN</name>
<dbReference type="PROSITE" id="PS50405">
    <property type="entry name" value="GST_CTER"/>
    <property type="match status" value="1"/>
</dbReference>
<reference evidence="3 4" key="1">
    <citation type="submission" date="2017-03" db="EMBL/GenBank/DDBJ databases">
        <title>Complete genome sequence of Blastomonas fulva degrading microcsystin LR.</title>
        <authorList>
            <person name="Lee H.-g."/>
            <person name="Jin L."/>
            <person name="oh H.-M."/>
        </authorList>
    </citation>
    <scope>NUCLEOTIDE SEQUENCE [LARGE SCALE GENOMIC DNA]</scope>
    <source>
        <strain evidence="3 4">T2</strain>
    </source>
</reference>
<dbReference type="PANTHER" id="PTHR44051:SF8">
    <property type="entry name" value="GLUTATHIONE S-TRANSFERASE GSTA"/>
    <property type="match status" value="1"/>
</dbReference>
<dbReference type="InterPro" id="IPR040079">
    <property type="entry name" value="Glutathione_S-Trfase"/>
</dbReference>